<dbReference type="Pfam" id="PF13692">
    <property type="entry name" value="Glyco_trans_1_4"/>
    <property type="match status" value="1"/>
</dbReference>
<dbReference type="SUPFAM" id="SSF53756">
    <property type="entry name" value="UDP-Glycosyltransferase/glycogen phosphorylase"/>
    <property type="match status" value="1"/>
</dbReference>
<dbReference type="AlphaFoldDB" id="A0A0Q0RXH0"/>
<dbReference type="EMBL" id="LKBG01000226">
    <property type="protein sequence ID" value="KQB34677.1"/>
    <property type="molecule type" value="Genomic_DNA"/>
</dbReference>
<name>A0A0Q0RXH0_9ARCH</name>
<accession>A0A0Q0RXH0</accession>
<comment type="caution">
    <text evidence="2">The sequence shown here is derived from an EMBL/GenBank/DDBJ whole genome shotgun (WGS) entry which is preliminary data.</text>
</comment>
<dbReference type="PATRIC" id="fig|507754.4.peg.499"/>
<dbReference type="Proteomes" id="UP000050515">
    <property type="component" value="Unassembled WGS sequence"/>
</dbReference>
<protein>
    <recommendedName>
        <fullName evidence="5">Glycosyltransferase</fullName>
    </recommendedName>
</protein>
<evidence type="ECO:0000313" key="1">
    <source>
        <dbReference type="EMBL" id="KPV47215.1"/>
    </source>
</evidence>
<organism evidence="2 3">
    <name type="scientific">Acidiplasma aeolicum</name>
    <dbReference type="NCBI Taxonomy" id="507754"/>
    <lineage>
        <taxon>Archaea</taxon>
        <taxon>Methanobacteriati</taxon>
        <taxon>Thermoplasmatota</taxon>
        <taxon>Thermoplasmata</taxon>
        <taxon>Thermoplasmatales</taxon>
        <taxon>Ferroplasmaceae</taxon>
        <taxon>Acidiplasma</taxon>
    </lineage>
</organism>
<evidence type="ECO:0000313" key="4">
    <source>
        <dbReference type="Proteomes" id="UP000050515"/>
    </source>
</evidence>
<evidence type="ECO:0000313" key="3">
    <source>
        <dbReference type="Proteomes" id="UP000050320"/>
    </source>
</evidence>
<evidence type="ECO:0000313" key="2">
    <source>
        <dbReference type="EMBL" id="KQB34677.1"/>
    </source>
</evidence>
<dbReference type="EMBL" id="LJCQ01000115">
    <property type="protein sequence ID" value="KPV47215.1"/>
    <property type="molecule type" value="Genomic_DNA"/>
</dbReference>
<dbReference type="Proteomes" id="UP000050320">
    <property type="component" value="Unassembled WGS sequence"/>
</dbReference>
<gene>
    <name evidence="2" type="ORF">AOG54_04075</name>
    <name evidence="1" type="ORF">SE19_02010</name>
</gene>
<proteinExistence type="predicted"/>
<reference evidence="2 3" key="2">
    <citation type="submission" date="2015-09" db="EMBL/GenBank/DDBJ databases">
        <title>Heavy metals and arsenic resistance mechanisms in polyextremophilic archaea of the family Ferroplasmaceae.</title>
        <authorList>
            <person name="Bulaev A.G."/>
            <person name="Kanygina A.V."/>
        </authorList>
    </citation>
    <scope>NUCLEOTIDE SEQUENCE [LARGE SCALE GENOMIC DNA]</scope>
    <source>
        <strain evidence="2 3">VT</strain>
    </source>
</reference>
<reference evidence="1 4" key="1">
    <citation type="submission" date="2015-09" db="EMBL/GenBank/DDBJ databases">
        <title>Draft genome sequence of Acidiplasma aeolicum DSM 18409.</title>
        <authorList>
            <person name="Hemp J."/>
        </authorList>
    </citation>
    <scope>NUCLEOTIDE SEQUENCE [LARGE SCALE GENOMIC DNA]</scope>
    <source>
        <strain evidence="1 4">V</strain>
    </source>
</reference>
<keyword evidence="3" id="KW-1185">Reference proteome</keyword>
<sequence length="371" mass="43268">MAMPKILQICHGQIIPEYISAYSLRCHNLLKNYENRLLVSAGGPVLVDKNMGNSRQYRSVLIMIMSYLKGNRSFEVFLSMGKYLRKKYVHEVIKEIKKSDIIIFEGPWQYQLFRPYIKDKFIIYDAHNYETGLRSGNPYENYVSKIEQELLKNAHMILSLSVNDIMEFKKIIDESKLFYIPLLTENKNIEWNGMETNNIVFIGSLYQANIDAVRHILEMSAKLPEFNFIIIGNVKNYKFKESQKNVKFLGVIDDAKKDMVLRSACMAVNPVIEGSGRNLKVLDYLSYGIPVVSTKIGLRSYEEYNTDNNIIICDIQEFPEKIRYLCKNRELLRIQSFKSLEMYKKIIKSEGNINTAKIILNEYKKLNHDIN</sequence>
<evidence type="ECO:0008006" key="5">
    <source>
        <dbReference type="Google" id="ProtNLM"/>
    </source>
</evidence>
<dbReference type="Gene3D" id="3.40.50.2000">
    <property type="entry name" value="Glycogen Phosphorylase B"/>
    <property type="match status" value="1"/>
</dbReference>